<dbReference type="AlphaFoldDB" id="A0A2A2KCV8"/>
<sequence>MLQRCPIGRADHVGERLEPRRVFGDEGMVENRGGVDPLALVVRLDDVFADADQSGDVAAGLHLVILRGDRRRLARRHLDRVLRVGEAFEAAFLQRVEHHDLDAPLGATAQGVEKAG</sequence>
<reference evidence="1 2" key="1">
    <citation type="journal article" date="2017" name="Curr. Biol.">
        <title>Genome architecture and evolution of a unichromosomal asexual nematode.</title>
        <authorList>
            <person name="Fradin H."/>
            <person name="Zegar C."/>
            <person name="Gutwein M."/>
            <person name="Lucas J."/>
            <person name="Kovtun M."/>
            <person name="Corcoran D."/>
            <person name="Baugh L.R."/>
            <person name="Kiontke K."/>
            <person name="Gunsalus K."/>
            <person name="Fitch D.H."/>
            <person name="Piano F."/>
        </authorList>
    </citation>
    <scope>NUCLEOTIDE SEQUENCE [LARGE SCALE GENOMIC DNA]</scope>
    <source>
        <strain evidence="1">PF1309</strain>
    </source>
</reference>
<protein>
    <submittedName>
        <fullName evidence="1">Uncharacterized protein</fullName>
    </submittedName>
</protein>
<proteinExistence type="predicted"/>
<name>A0A2A2KCV8_9BILA</name>
<comment type="caution">
    <text evidence="1">The sequence shown here is derived from an EMBL/GenBank/DDBJ whole genome shotgun (WGS) entry which is preliminary data.</text>
</comment>
<evidence type="ECO:0000313" key="2">
    <source>
        <dbReference type="Proteomes" id="UP000218231"/>
    </source>
</evidence>
<dbReference type="EMBL" id="LIAE01008910">
    <property type="protein sequence ID" value="PAV71836.1"/>
    <property type="molecule type" value="Genomic_DNA"/>
</dbReference>
<accession>A0A2A2KCV8</accession>
<keyword evidence="2" id="KW-1185">Reference proteome</keyword>
<evidence type="ECO:0000313" key="1">
    <source>
        <dbReference type="EMBL" id="PAV71836.1"/>
    </source>
</evidence>
<organism evidence="1 2">
    <name type="scientific">Diploscapter pachys</name>
    <dbReference type="NCBI Taxonomy" id="2018661"/>
    <lineage>
        <taxon>Eukaryota</taxon>
        <taxon>Metazoa</taxon>
        <taxon>Ecdysozoa</taxon>
        <taxon>Nematoda</taxon>
        <taxon>Chromadorea</taxon>
        <taxon>Rhabditida</taxon>
        <taxon>Rhabditina</taxon>
        <taxon>Rhabditomorpha</taxon>
        <taxon>Rhabditoidea</taxon>
        <taxon>Rhabditidae</taxon>
        <taxon>Diploscapter</taxon>
    </lineage>
</organism>
<dbReference type="Proteomes" id="UP000218231">
    <property type="component" value="Unassembled WGS sequence"/>
</dbReference>
<gene>
    <name evidence="1" type="ORF">WR25_11234</name>
</gene>